<comment type="caution">
    <text evidence="1">The sequence shown here is derived from an EMBL/GenBank/DDBJ whole genome shotgun (WGS) entry which is preliminary data.</text>
</comment>
<name>A0ABS7U8P2_9ACTN</name>
<keyword evidence="2" id="KW-1185">Reference proteome</keyword>
<accession>A0ABS7U8P2</accession>
<sequence>MTTLPTYDADQLAGLLEALPGADSVELKLTVPGVDHRALAHDLGIDTLDAVVRQVAFVDTADLRLSASGLVLRVRRTQRKPGDVTVKLRPMLPADVPAELRGLPGLKVEVDASPAGYTCSCSLTASVSDRKARAVLLGQRPFADLLTPEQRAVVADRLPPGTRMADLLLLGPVHLLKCRFALEDQPRKMIAELWFLPGGARLLELSTKAPPARAFQTAAETKLVLTRHAIDLGAPQELKTRSVLAALSAEAR</sequence>
<evidence type="ECO:0008006" key="3">
    <source>
        <dbReference type="Google" id="ProtNLM"/>
    </source>
</evidence>
<evidence type="ECO:0000313" key="1">
    <source>
        <dbReference type="EMBL" id="MBZ5737106.1"/>
    </source>
</evidence>
<proteinExistence type="predicted"/>
<protein>
    <recommendedName>
        <fullName evidence="3">Adenylate cyclase</fullName>
    </recommendedName>
</protein>
<reference evidence="1 2" key="1">
    <citation type="submission" date="2021-09" db="EMBL/GenBank/DDBJ databases">
        <title>Whole genome sequence of Nocardioides sp. GBK3QG-3.</title>
        <authorList>
            <person name="Tuo L."/>
        </authorList>
    </citation>
    <scope>NUCLEOTIDE SEQUENCE [LARGE SCALE GENOMIC DNA]</scope>
    <source>
        <strain evidence="1 2">GBK3QG-3</strain>
    </source>
</reference>
<dbReference type="RefSeq" id="WP_224121467.1">
    <property type="nucleotide sequence ID" value="NZ_JAIQZJ010000001.1"/>
</dbReference>
<evidence type="ECO:0000313" key="2">
    <source>
        <dbReference type="Proteomes" id="UP000780875"/>
    </source>
</evidence>
<organism evidence="1 2">
    <name type="scientific">Nocardioides mangrovi</name>
    <dbReference type="NCBI Taxonomy" id="2874580"/>
    <lineage>
        <taxon>Bacteria</taxon>
        <taxon>Bacillati</taxon>
        <taxon>Actinomycetota</taxon>
        <taxon>Actinomycetes</taxon>
        <taxon>Propionibacteriales</taxon>
        <taxon>Nocardioidaceae</taxon>
        <taxon>Nocardioides</taxon>
    </lineage>
</organism>
<dbReference type="EMBL" id="JAIQZJ010000001">
    <property type="protein sequence ID" value="MBZ5737106.1"/>
    <property type="molecule type" value="Genomic_DNA"/>
</dbReference>
<dbReference type="Proteomes" id="UP000780875">
    <property type="component" value="Unassembled WGS sequence"/>
</dbReference>
<gene>
    <name evidence="1" type="ORF">K8U61_02935</name>
</gene>